<dbReference type="Pfam" id="PF01522">
    <property type="entry name" value="Polysacc_deac_1"/>
    <property type="match status" value="1"/>
</dbReference>
<dbReference type="PATRIC" id="fig|1308866.3.peg.517"/>
<dbReference type="PANTHER" id="PTHR10587">
    <property type="entry name" value="GLYCOSYL TRANSFERASE-RELATED"/>
    <property type="match status" value="1"/>
</dbReference>
<dbReference type="RefSeq" id="WP_003464009.1">
    <property type="nucleotide sequence ID" value="NZ_APML01000008.1"/>
</dbReference>
<sequence>MYKRVSILCIALFFLLIQPFELYGYGWGFNKKGNHQQPDIGVYQEILDQYNSYYVDPTGDKDIYLTFDNGYEAGFTEQILDVLKEKQVPATFFLTGHYVDDQPQLVKRMVNEGHIIGNHSNGHKDFTSISKETFVNDVESLTEKVEALSDKAVVQYIRPPSGKFDEESLQWAQELGYTHVFWSLAFVDWNEGTDKGWKHAYEEVMQQIHPGAIILMHTVSQDNADALAYLIDDLREEGYQFKSLDDLMLKQLLPKEMVEWTNVSSS</sequence>
<dbReference type="Proteomes" id="UP000012283">
    <property type="component" value="Unassembled WGS sequence"/>
</dbReference>
<dbReference type="eggNOG" id="COG0726">
    <property type="taxonomic scope" value="Bacteria"/>
</dbReference>
<dbReference type="GO" id="GO:0016020">
    <property type="term" value="C:membrane"/>
    <property type="evidence" value="ECO:0007669"/>
    <property type="project" value="TreeGrafter"/>
</dbReference>
<feature type="domain" description="NodB homology" evidence="1">
    <location>
        <begin position="61"/>
        <end position="242"/>
    </location>
</feature>
<dbReference type="SUPFAM" id="SSF88713">
    <property type="entry name" value="Glycoside hydrolase/deacetylase"/>
    <property type="match status" value="1"/>
</dbReference>
<reference evidence="2 3" key="1">
    <citation type="submission" date="2013-03" db="EMBL/GenBank/DDBJ databases">
        <title>Draft genome sequence of Gracibacillus halophilus YIM-C55.5, a moderately halophilic and thermophilic organism from the Xiaochaidamu salt lake.</title>
        <authorList>
            <person name="Sugumar T."/>
            <person name="Polireddy D.R."/>
            <person name="Antony A."/>
            <person name="Madhava Y.R."/>
            <person name="Sivakumar N."/>
        </authorList>
    </citation>
    <scope>NUCLEOTIDE SEQUENCE [LARGE SCALE GENOMIC DNA]</scope>
    <source>
        <strain evidence="2 3">YIM-C55.5</strain>
    </source>
</reference>
<dbReference type="NCBIfam" id="TIGR02884">
    <property type="entry name" value="spore_pdaA"/>
    <property type="match status" value="1"/>
</dbReference>
<dbReference type="PROSITE" id="PS51677">
    <property type="entry name" value="NODB"/>
    <property type="match status" value="1"/>
</dbReference>
<proteinExistence type="predicted"/>
<accession>N4WUH8</accession>
<dbReference type="PANTHER" id="PTHR10587:SF78">
    <property type="entry name" value="PEPTIDOGLYCAN-N-ACETYLMURAMIC ACID DEACETYLASE PDAA"/>
    <property type="match status" value="1"/>
</dbReference>
<dbReference type="CDD" id="cd10948">
    <property type="entry name" value="CE4_BsPdaA_like"/>
    <property type="match status" value="1"/>
</dbReference>
<dbReference type="OrthoDB" id="9812065at2"/>
<keyword evidence="3" id="KW-1185">Reference proteome</keyword>
<dbReference type="GO" id="GO:0005975">
    <property type="term" value="P:carbohydrate metabolic process"/>
    <property type="evidence" value="ECO:0007669"/>
    <property type="project" value="InterPro"/>
</dbReference>
<evidence type="ECO:0000259" key="1">
    <source>
        <dbReference type="PROSITE" id="PS51677"/>
    </source>
</evidence>
<dbReference type="AlphaFoldDB" id="N4WUH8"/>
<dbReference type="Gene3D" id="3.20.20.370">
    <property type="entry name" value="Glycoside hydrolase/deacetylase"/>
    <property type="match status" value="1"/>
</dbReference>
<gene>
    <name evidence="2" type="ORF">J416_02544</name>
</gene>
<dbReference type="InterPro" id="IPR011330">
    <property type="entry name" value="Glyco_hydro/deAcase_b/a-brl"/>
</dbReference>
<dbReference type="InterPro" id="IPR002509">
    <property type="entry name" value="NODB_dom"/>
</dbReference>
<name>N4WUH8_9BACI</name>
<comment type="caution">
    <text evidence="2">The sequence shown here is derived from an EMBL/GenBank/DDBJ whole genome shotgun (WGS) entry which is preliminary data.</text>
</comment>
<evidence type="ECO:0000313" key="2">
    <source>
        <dbReference type="EMBL" id="ENH97995.1"/>
    </source>
</evidence>
<dbReference type="InterPro" id="IPR014235">
    <property type="entry name" value="Spore_PdaA"/>
</dbReference>
<dbReference type="InterPro" id="IPR050248">
    <property type="entry name" value="Polysacc_deacetylase_ArnD"/>
</dbReference>
<dbReference type="STRING" id="1308866.J416_02544"/>
<evidence type="ECO:0000313" key="3">
    <source>
        <dbReference type="Proteomes" id="UP000012283"/>
    </source>
</evidence>
<dbReference type="EMBL" id="APML01000008">
    <property type="protein sequence ID" value="ENH97995.1"/>
    <property type="molecule type" value="Genomic_DNA"/>
</dbReference>
<dbReference type="GO" id="GO:0016810">
    <property type="term" value="F:hydrolase activity, acting on carbon-nitrogen (but not peptide) bonds"/>
    <property type="evidence" value="ECO:0007669"/>
    <property type="project" value="InterPro"/>
</dbReference>
<organism evidence="2 3">
    <name type="scientific">Gracilibacillus halophilus YIM-C55.5</name>
    <dbReference type="NCBI Taxonomy" id="1308866"/>
    <lineage>
        <taxon>Bacteria</taxon>
        <taxon>Bacillati</taxon>
        <taxon>Bacillota</taxon>
        <taxon>Bacilli</taxon>
        <taxon>Bacillales</taxon>
        <taxon>Bacillaceae</taxon>
        <taxon>Gracilibacillus</taxon>
    </lineage>
</organism>
<protein>
    <submittedName>
        <fullName evidence="2">Polysaccharide deacetylase</fullName>
    </submittedName>
</protein>